<gene>
    <name evidence="2" type="ORF">GCM10023094_24730</name>
</gene>
<name>A0ABP8P3V6_9NOCA</name>
<accession>A0ABP8P3V6</accession>
<evidence type="ECO:0000313" key="3">
    <source>
        <dbReference type="Proteomes" id="UP001501183"/>
    </source>
</evidence>
<protein>
    <submittedName>
        <fullName evidence="2">Uncharacterized protein</fullName>
    </submittedName>
</protein>
<organism evidence="2 3">
    <name type="scientific">Rhodococcus olei</name>
    <dbReference type="NCBI Taxonomy" id="2161675"/>
    <lineage>
        <taxon>Bacteria</taxon>
        <taxon>Bacillati</taxon>
        <taxon>Actinomycetota</taxon>
        <taxon>Actinomycetes</taxon>
        <taxon>Mycobacteriales</taxon>
        <taxon>Nocardiaceae</taxon>
        <taxon>Rhodococcus</taxon>
    </lineage>
</organism>
<evidence type="ECO:0000313" key="2">
    <source>
        <dbReference type="EMBL" id="GAA4479497.1"/>
    </source>
</evidence>
<feature type="region of interest" description="Disordered" evidence="1">
    <location>
        <begin position="67"/>
        <end position="92"/>
    </location>
</feature>
<dbReference type="RefSeq" id="WP_345345209.1">
    <property type="nucleotide sequence ID" value="NZ_BAABFB010000040.1"/>
</dbReference>
<proteinExistence type="predicted"/>
<dbReference type="Proteomes" id="UP001501183">
    <property type="component" value="Unassembled WGS sequence"/>
</dbReference>
<feature type="compositionally biased region" description="Low complexity" evidence="1">
    <location>
        <begin position="67"/>
        <end position="87"/>
    </location>
</feature>
<dbReference type="EMBL" id="BAABFB010000040">
    <property type="protein sequence ID" value="GAA4479497.1"/>
    <property type="molecule type" value="Genomic_DNA"/>
</dbReference>
<keyword evidence="3" id="KW-1185">Reference proteome</keyword>
<evidence type="ECO:0000256" key="1">
    <source>
        <dbReference type="SAM" id="MobiDB-lite"/>
    </source>
</evidence>
<reference evidence="3" key="1">
    <citation type="journal article" date="2019" name="Int. J. Syst. Evol. Microbiol.">
        <title>The Global Catalogue of Microorganisms (GCM) 10K type strain sequencing project: providing services to taxonomists for standard genome sequencing and annotation.</title>
        <authorList>
            <consortium name="The Broad Institute Genomics Platform"/>
            <consortium name="The Broad Institute Genome Sequencing Center for Infectious Disease"/>
            <person name="Wu L."/>
            <person name="Ma J."/>
        </authorList>
    </citation>
    <scope>NUCLEOTIDE SEQUENCE [LARGE SCALE GENOMIC DNA]</scope>
    <source>
        <strain evidence="3">JCM 32206</strain>
    </source>
</reference>
<sequence>MGVNGQGGGLNAETLRRRRAVTEAETSLVALVTANPAAGEALSRLVHAIAAEAARTPRFAKALADALGSGPSTASAPAAVRAAPKPASRSKRSKGLLDPFAVFEVSGEAGLRARLGTLTVDQLKDIVAEQGMNHDGAAMRWKTASRLVDRIVERVLARSSKGDVLR</sequence>
<comment type="caution">
    <text evidence="2">The sequence shown here is derived from an EMBL/GenBank/DDBJ whole genome shotgun (WGS) entry which is preliminary data.</text>
</comment>